<keyword evidence="1" id="KW-0808">Transferase</keyword>
<dbReference type="GO" id="GO:0009103">
    <property type="term" value="P:lipopolysaccharide biosynthetic process"/>
    <property type="evidence" value="ECO:0007669"/>
    <property type="project" value="TreeGrafter"/>
</dbReference>
<dbReference type="Pfam" id="PF00534">
    <property type="entry name" value="Glycos_transf_1"/>
    <property type="match status" value="1"/>
</dbReference>
<accession>A0A151KYQ1</accession>
<evidence type="ECO:0000259" key="2">
    <source>
        <dbReference type="Pfam" id="PF00534"/>
    </source>
</evidence>
<proteinExistence type="predicted"/>
<gene>
    <name evidence="3" type="ORF">ATY37_13750</name>
</gene>
<comment type="caution">
    <text evidence="3">The sequence shown here is derived from an EMBL/GenBank/DDBJ whole genome shotgun (WGS) entry which is preliminary data.</text>
</comment>
<evidence type="ECO:0000256" key="1">
    <source>
        <dbReference type="ARBA" id="ARBA00022679"/>
    </source>
</evidence>
<dbReference type="Gene3D" id="3.40.50.2000">
    <property type="entry name" value="Glycogen Phosphorylase B"/>
    <property type="match status" value="1"/>
</dbReference>
<dbReference type="PANTHER" id="PTHR46401:SF2">
    <property type="entry name" value="GLYCOSYLTRANSFERASE WBBK-RELATED"/>
    <property type="match status" value="1"/>
</dbReference>
<evidence type="ECO:0000313" key="4">
    <source>
        <dbReference type="Proteomes" id="UP000075346"/>
    </source>
</evidence>
<sequence length="154" mass="17435">MNRVNSESNLATLDVFGPVFDKEILESIENNQYAKYNGVLSPDDSSIYTELSKYDVLLFPTYYEGEGYPGAIVDAFFSGLPVIASDWKYNGEIITSGIDGYIFESKNVSSLENTLKKLCLNRDQIFKMKNNALRTSEKFSFENAEKIMNDVTFL</sequence>
<name>A0A151KYQ1_9VIBR</name>
<protein>
    <recommendedName>
        <fullName evidence="2">Glycosyl transferase family 1 domain-containing protein</fullName>
    </recommendedName>
</protein>
<dbReference type="Proteomes" id="UP000075346">
    <property type="component" value="Unassembled WGS sequence"/>
</dbReference>
<dbReference type="GO" id="GO:0016757">
    <property type="term" value="F:glycosyltransferase activity"/>
    <property type="evidence" value="ECO:0007669"/>
    <property type="project" value="InterPro"/>
</dbReference>
<feature type="domain" description="Glycosyl transferase family 1" evidence="2">
    <location>
        <begin position="43"/>
        <end position="132"/>
    </location>
</feature>
<dbReference type="PANTHER" id="PTHR46401">
    <property type="entry name" value="GLYCOSYLTRANSFERASE WBBK-RELATED"/>
    <property type="match status" value="1"/>
</dbReference>
<dbReference type="InterPro" id="IPR001296">
    <property type="entry name" value="Glyco_trans_1"/>
</dbReference>
<dbReference type="SUPFAM" id="SSF53756">
    <property type="entry name" value="UDP-Glycosyltransferase/glycogen phosphorylase"/>
    <property type="match status" value="1"/>
</dbReference>
<reference evidence="4" key="1">
    <citation type="submission" date="2015-12" db="EMBL/GenBank/DDBJ databases">
        <authorList>
            <person name="Shamseldin A."/>
            <person name="Moawad H."/>
            <person name="Abd El-Rahim W.M."/>
            <person name="Sadowsky M.J."/>
        </authorList>
    </citation>
    <scope>NUCLEOTIDE SEQUENCE [LARGE SCALE GENOMIC DNA]</scope>
    <source>
        <strain evidence="4">2538-88</strain>
    </source>
</reference>
<dbReference type="EMBL" id="LOBR01000030">
    <property type="protein sequence ID" value="KYN88993.1"/>
    <property type="molecule type" value="Genomic_DNA"/>
</dbReference>
<organism evidence="3 4">
    <name type="scientific">Vibrio cidicii</name>
    <dbReference type="NCBI Taxonomy" id="1763883"/>
    <lineage>
        <taxon>Bacteria</taxon>
        <taxon>Pseudomonadati</taxon>
        <taxon>Pseudomonadota</taxon>
        <taxon>Gammaproteobacteria</taxon>
        <taxon>Vibrionales</taxon>
        <taxon>Vibrionaceae</taxon>
        <taxon>Vibrio</taxon>
    </lineage>
</organism>
<evidence type="ECO:0000313" key="3">
    <source>
        <dbReference type="EMBL" id="KYN88993.1"/>
    </source>
</evidence>
<dbReference type="AlphaFoldDB" id="A0A151KYQ1"/>